<keyword evidence="7" id="KW-0539">Nucleus</keyword>
<comment type="similarity">
    <text evidence="2 7">Belongs to the DXO/Dom3Z family.</text>
</comment>
<dbReference type="GO" id="GO:0005634">
    <property type="term" value="C:nucleus"/>
    <property type="evidence" value="ECO:0007669"/>
    <property type="project" value="UniProtKB-SubCell"/>
</dbReference>
<dbReference type="GO" id="GO:0034353">
    <property type="term" value="F:mRNA 5'-diphosphatase activity"/>
    <property type="evidence" value="ECO:0007669"/>
    <property type="project" value="TreeGrafter"/>
</dbReference>
<accession>A0A5M9J7E9</accession>
<evidence type="ECO:0000313" key="11">
    <source>
        <dbReference type="Proteomes" id="UP000322873"/>
    </source>
</evidence>
<comment type="subcellular location">
    <subcellularLocation>
        <location evidence="7">Nucleus</location>
    </subcellularLocation>
</comment>
<proteinExistence type="inferred from homology"/>
<evidence type="ECO:0000259" key="9">
    <source>
        <dbReference type="Pfam" id="PF08652"/>
    </source>
</evidence>
<dbReference type="AlphaFoldDB" id="A0A5M9J7E9"/>
<reference evidence="10 11" key="1">
    <citation type="submission" date="2019-06" db="EMBL/GenBank/DDBJ databases">
        <title>Genome Sequence of the Brown Rot Fungal Pathogen Monilinia fructicola.</title>
        <authorList>
            <person name="De Miccolis Angelini R.M."/>
            <person name="Landi L."/>
            <person name="Abate D."/>
            <person name="Pollastro S."/>
            <person name="Romanazzi G."/>
            <person name="Faretra F."/>
        </authorList>
    </citation>
    <scope>NUCLEOTIDE SEQUENCE [LARGE SCALE GENOMIC DNA]</scope>
    <source>
        <strain evidence="10 11">Mfrc123</strain>
    </source>
</reference>
<dbReference type="PANTHER" id="PTHR12395:SF9">
    <property type="entry name" value="DECAPPING AND EXORIBONUCLEASE PROTEIN"/>
    <property type="match status" value="1"/>
</dbReference>
<keyword evidence="7" id="KW-0378">Hydrolase</keyword>
<dbReference type="InterPro" id="IPR013961">
    <property type="entry name" value="RAI1"/>
</dbReference>
<dbReference type="Pfam" id="PF08652">
    <property type="entry name" value="RAI1"/>
    <property type="match status" value="1"/>
</dbReference>
<dbReference type="GO" id="GO:0110155">
    <property type="term" value="P:NAD-cap decapping"/>
    <property type="evidence" value="ECO:0007669"/>
    <property type="project" value="TreeGrafter"/>
</dbReference>
<dbReference type="GO" id="GO:0000956">
    <property type="term" value="P:nuclear-transcribed mRNA catabolic process"/>
    <property type="evidence" value="ECO:0007669"/>
    <property type="project" value="TreeGrafter"/>
</dbReference>
<evidence type="ECO:0000256" key="7">
    <source>
        <dbReference type="RuleBase" id="RU367113"/>
    </source>
</evidence>
<evidence type="ECO:0000256" key="3">
    <source>
        <dbReference type="ARBA" id="ARBA00044676"/>
    </source>
</evidence>
<dbReference type="EC" id="3.6.1.-" evidence="7"/>
<evidence type="ECO:0000313" key="10">
    <source>
        <dbReference type="EMBL" id="KAA8563742.1"/>
    </source>
</evidence>
<dbReference type="InterPro" id="IPR039039">
    <property type="entry name" value="RAI1-like_fam"/>
</dbReference>
<feature type="compositionally biased region" description="Basic and acidic residues" evidence="8">
    <location>
        <begin position="14"/>
        <end position="26"/>
    </location>
</feature>
<name>A0A5M9J7E9_MONFR</name>
<evidence type="ECO:0000256" key="1">
    <source>
        <dbReference type="ARBA" id="ARBA00001968"/>
    </source>
</evidence>
<comment type="catalytic activity">
    <reaction evidence="4">
        <text>a 5'-end triphospho-ribonucleoside in mRNA + H2O = a 5'-end phospho-ribonucleoside in mRNA + diphosphate + H(+)</text>
        <dbReference type="Rhea" id="RHEA:78683"/>
        <dbReference type="Rhea" id="RHEA-COMP:15692"/>
        <dbReference type="Rhea" id="RHEA-COMP:17164"/>
        <dbReference type="ChEBI" id="CHEBI:15377"/>
        <dbReference type="ChEBI" id="CHEBI:15378"/>
        <dbReference type="ChEBI" id="CHEBI:33019"/>
        <dbReference type="ChEBI" id="CHEBI:138282"/>
        <dbReference type="ChEBI" id="CHEBI:167618"/>
    </reaction>
    <physiologicalReaction direction="left-to-right" evidence="4">
        <dbReference type="Rhea" id="RHEA:78684"/>
    </physiologicalReaction>
</comment>
<dbReference type="VEuPathDB" id="FungiDB:MFRU_024g00680"/>
<comment type="catalytic activity">
    <reaction evidence="3">
        <text>a 5'-end (N(7)-methyl 5'-triphosphoguanosine)-ribonucleoside-ribonucleotide in mRNA + H2O = a (N(7)-methyl 5'-triphosphoguanosine)-nucleoside + a 5'-end phospho-ribonucleoside in mRNA + H(+)</text>
        <dbReference type="Rhea" id="RHEA:66928"/>
        <dbReference type="Rhea" id="RHEA-COMP:15692"/>
        <dbReference type="Rhea" id="RHEA-COMP:17313"/>
        <dbReference type="ChEBI" id="CHEBI:15377"/>
        <dbReference type="ChEBI" id="CHEBI:15378"/>
        <dbReference type="ChEBI" id="CHEBI:138282"/>
        <dbReference type="ChEBI" id="CHEBI:172876"/>
        <dbReference type="ChEBI" id="CHEBI:172877"/>
    </reaction>
    <physiologicalReaction direction="left-to-right" evidence="3">
        <dbReference type="Rhea" id="RHEA:66929"/>
    </physiologicalReaction>
</comment>
<comment type="catalytic activity">
    <reaction evidence="6">
        <text>a 5'-end NAD(+)-phospho-ribonucleoside in mRNA + H2O = a 5'-end phospho-ribonucleoside in mRNA + NAD(+) + H(+)</text>
        <dbReference type="Rhea" id="RHEA:60880"/>
        <dbReference type="Rhea" id="RHEA-COMP:15692"/>
        <dbReference type="Rhea" id="RHEA-COMP:15698"/>
        <dbReference type="ChEBI" id="CHEBI:15377"/>
        <dbReference type="ChEBI" id="CHEBI:15378"/>
        <dbReference type="ChEBI" id="CHEBI:57540"/>
        <dbReference type="ChEBI" id="CHEBI:138282"/>
        <dbReference type="ChEBI" id="CHEBI:144029"/>
    </reaction>
    <physiologicalReaction direction="left-to-right" evidence="6">
        <dbReference type="Rhea" id="RHEA:60881"/>
    </physiologicalReaction>
</comment>
<protein>
    <recommendedName>
        <fullName evidence="7">Decapping nuclease</fullName>
        <ecNumber evidence="7">3.6.1.-</ecNumber>
    </recommendedName>
</protein>
<dbReference type="GO" id="GO:0003723">
    <property type="term" value="F:RNA binding"/>
    <property type="evidence" value="ECO:0007669"/>
    <property type="project" value="UniProtKB-KW"/>
</dbReference>
<keyword evidence="11" id="KW-1185">Reference proteome</keyword>
<organism evidence="10 11">
    <name type="scientific">Monilinia fructicola</name>
    <name type="common">Brown rot fungus</name>
    <name type="synonym">Ciboria fructicola</name>
    <dbReference type="NCBI Taxonomy" id="38448"/>
    <lineage>
        <taxon>Eukaryota</taxon>
        <taxon>Fungi</taxon>
        <taxon>Dikarya</taxon>
        <taxon>Ascomycota</taxon>
        <taxon>Pezizomycotina</taxon>
        <taxon>Leotiomycetes</taxon>
        <taxon>Helotiales</taxon>
        <taxon>Sclerotiniaceae</taxon>
        <taxon>Monilinia</taxon>
    </lineage>
</organism>
<dbReference type="EMBL" id="VICG01000016">
    <property type="protein sequence ID" value="KAA8563742.1"/>
    <property type="molecule type" value="Genomic_DNA"/>
</dbReference>
<keyword evidence="7" id="KW-0547">Nucleotide-binding</keyword>
<evidence type="ECO:0000256" key="5">
    <source>
        <dbReference type="ARBA" id="ARBA00046211"/>
    </source>
</evidence>
<keyword evidence="7" id="KW-0479">Metal-binding</keyword>
<gene>
    <name evidence="10" type="ORF">EYC84_011761</name>
</gene>
<dbReference type="GO" id="GO:0005829">
    <property type="term" value="C:cytosol"/>
    <property type="evidence" value="ECO:0007669"/>
    <property type="project" value="TreeGrafter"/>
</dbReference>
<keyword evidence="7" id="KW-0540">Nuclease</keyword>
<comment type="function">
    <text evidence="5">Decapping enzyme for NAD-capped RNAs: specifically hydrolyzes the nicotinamide adenine dinucleotide (NAD) cap from a subset of RNAs by removing the entire NAD moiety from the 5'-end of an NAD-capped RNA. The NAD-cap is present at the 5'-end of some RNAs and snoRNAs. In contrast to the canonical 5'-end N7 methylguanosine (m7G) cap, the NAD cap promotes mRNA decay. Also acts as a non-canonical decapping enzyme that removes the entire cap structure of m7G capped or incompletely capped RNAs. Has decapping activity toward incomplete 5'-end m7G cap mRNAs such as unmethylated 5'-end-capped RNA (cap0), while it has no activity toward 2'-O-ribose methylated m7G cap (cap1). Also possesses RNA 5'-pyrophosphohydrolase activity by hydrolyzing the 5'-end triphosphate to release pyrophosphates. Stimulates exoribonuclease activity of Rat1, allowing it to degrade RNAs with stable secondary structure more effectively.</text>
</comment>
<dbReference type="GO" id="GO:0046872">
    <property type="term" value="F:metal ion binding"/>
    <property type="evidence" value="ECO:0007669"/>
    <property type="project" value="UniProtKB-KW"/>
</dbReference>
<evidence type="ECO:0000256" key="4">
    <source>
        <dbReference type="ARBA" id="ARBA00044692"/>
    </source>
</evidence>
<sequence length="265" mass="30042">MLRVSSFIEEDHQYKVNSRARQDARQQPRPGRPSGDAMSFWGYKFETLCLMPNPWSETSRDYIENRDSEIVNNHAQYCSIVKTKIGSNVLVIGGEVDGIYKGSKSEDGKSTEWVELKTSVTPRHRGDEQNFEKKLLKFWLQSFLLGVPHIIVGKRNPDGILESVERINTAKIPVLKATIVGDGVWKIRRRERSMVIEVFKVAEVKGYGGILSDEFIEWRETLQRQTTSLSSDDDLNTVQIQGTPVTAVDTTSDATLTKNTYELKG</sequence>
<evidence type="ECO:0000256" key="8">
    <source>
        <dbReference type="SAM" id="MobiDB-lite"/>
    </source>
</evidence>
<feature type="region of interest" description="Disordered" evidence="8">
    <location>
        <begin position="14"/>
        <end position="37"/>
    </location>
</feature>
<dbReference type="Proteomes" id="UP000322873">
    <property type="component" value="Unassembled WGS sequence"/>
</dbReference>
<evidence type="ECO:0000256" key="2">
    <source>
        <dbReference type="ARBA" id="ARBA00006562"/>
    </source>
</evidence>
<evidence type="ECO:0000256" key="6">
    <source>
        <dbReference type="ARBA" id="ARBA00048124"/>
    </source>
</evidence>
<dbReference type="GO" id="GO:0004518">
    <property type="term" value="F:nuclease activity"/>
    <property type="evidence" value="ECO:0007669"/>
    <property type="project" value="UniProtKB-KW"/>
</dbReference>
<comment type="caution">
    <text evidence="10">The sequence shown here is derived from an EMBL/GenBank/DDBJ whole genome shotgun (WGS) entry which is preliminary data.</text>
</comment>
<dbReference type="GO" id="GO:0000166">
    <property type="term" value="F:nucleotide binding"/>
    <property type="evidence" value="ECO:0007669"/>
    <property type="project" value="UniProtKB-KW"/>
</dbReference>
<comment type="cofactor">
    <cofactor evidence="1 7">
        <name>a divalent metal cation</name>
        <dbReference type="ChEBI" id="CHEBI:60240"/>
    </cofactor>
</comment>
<dbReference type="PANTHER" id="PTHR12395">
    <property type="entry name" value="DOM-3 RELATED"/>
    <property type="match status" value="1"/>
</dbReference>
<keyword evidence="7" id="KW-0694">RNA-binding</keyword>
<feature type="domain" description="RAI1-like" evidence="9">
    <location>
        <begin position="6"/>
        <end position="175"/>
    </location>
</feature>